<evidence type="ECO:0000313" key="4">
    <source>
        <dbReference type="Proteomes" id="UP000289857"/>
    </source>
</evidence>
<feature type="coiled-coil region" evidence="1">
    <location>
        <begin position="31"/>
        <end position="58"/>
    </location>
</feature>
<sequence>MKIQRISSIFFIAIILILIWKSYDFFNPNFENKFKQNVKELDDNRNELNQMIRLATNEISNQRIPNKEMDLDDVSEELRVKMEDLGFTSFRFEEVNNCGQKFRFFFNVGEGWNQDNLNHVELIYSPCDKETENGFHSFDGNHIDILGAGGNWKILSDTDFI</sequence>
<dbReference type="RefSeq" id="WP_129462497.1">
    <property type="nucleotide sequence ID" value="NZ_SBKN01000012.1"/>
</dbReference>
<dbReference type="EMBL" id="SBKN01000012">
    <property type="protein sequence ID" value="RXR18887.1"/>
    <property type="molecule type" value="Genomic_DNA"/>
</dbReference>
<feature type="transmembrane region" description="Helical" evidence="2">
    <location>
        <begin position="6"/>
        <end position="26"/>
    </location>
</feature>
<protein>
    <submittedName>
        <fullName evidence="3">Uncharacterized protein</fullName>
    </submittedName>
</protein>
<gene>
    <name evidence="3" type="ORF">EQG61_13595</name>
</gene>
<dbReference type="Proteomes" id="UP000289857">
    <property type="component" value="Unassembled WGS sequence"/>
</dbReference>
<evidence type="ECO:0000313" key="3">
    <source>
        <dbReference type="EMBL" id="RXR18887.1"/>
    </source>
</evidence>
<evidence type="ECO:0000256" key="2">
    <source>
        <dbReference type="SAM" id="Phobius"/>
    </source>
</evidence>
<reference evidence="4" key="1">
    <citation type="submission" date="2019-01" db="EMBL/GenBank/DDBJ databases">
        <title>Cytophagaceae bacterium strain CAR-16.</title>
        <authorList>
            <person name="Chen W.-M."/>
        </authorList>
    </citation>
    <scope>NUCLEOTIDE SEQUENCE [LARGE SCALE GENOMIC DNA]</scope>
    <source>
        <strain evidence="4">WWJ-16</strain>
    </source>
</reference>
<name>A0A4Q1K2E8_9FLAO</name>
<evidence type="ECO:0000256" key="1">
    <source>
        <dbReference type="SAM" id="Coils"/>
    </source>
</evidence>
<keyword evidence="4" id="KW-1185">Reference proteome</keyword>
<proteinExistence type="predicted"/>
<keyword evidence="2" id="KW-0812">Transmembrane</keyword>
<keyword evidence="1" id="KW-0175">Coiled coil</keyword>
<organism evidence="3 4">
    <name type="scientific">Flavobacterium stagni</name>
    <dbReference type="NCBI Taxonomy" id="2506421"/>
    <lineage>
        <taxon>Bacteria</taxon>
        <taxon>Pseudomonadati</taxon>
        <taxon>Bacteroidota</taxon>
        <taxon>Flavobacteriia</taxon>
        <taxon>Flavobacteriales</taxon>
        <taxon>Flavobacteriaceae</taxon>
        <taxon>Flavobacterium</taxon>
    </lineage>
</organism>
<dbReference type="OrthoDB" id="1467782at2"/>
<comment type="caution">
    <text evidence="3">The sequence shown here is derived from an EMBL/GenBank/DDBJ whole genome shotgun (WGS) entry which is preliminary data.</text>
</comment>
<dbReference type="AlphaFoldDB" id="A0A4Q1K2E8"/>
<keyword evidence="2" id="KW-1133">Transmembrane helix</keyword>
<keyword evidence="2" id="KW-0472">Membrane</keyword>
<accession>A0A4Q1K2E8</accession>